<evidence type="ECO:0000313" key="3">
    <source>
        <dbReference type="Proteomes" id="UP000659084"/>
    </source>
</evidence>
<dbReference type="PANTHER" id="PTHR47396">
    <property type="entry name" value="TYPE I RESTRICTION ENZYME ECOKI R PROTEIN"/>
    <property type="match status" value="1"/>
</dbReference>
<dbReference type="Pfam" id="PF04851">
    <property type="entry name" value="ResIII"/>
    <property type="match status" value="1"/>
</dbReference>
<dbReference type="InterPro" id="IPR050742">
    <property type="entry name" value="Helicase_Restrict-Modif_Enz"/>
</dbReference>
<dbReference type="SUPFAM" id="SSF52540">
    <property type="entry name" value="P-loop containing nucleoside triphosphate hydrolases"/>
    <property type="match status" value="1"/>
</dbReference>
<evidence type="ECO:0000313" key="2">
    <source>
        <dbReference type="EMBL" id="MBC3214600.1"/>
    </source>
</evidence>
<dbReference type="InterPro" id="IPR014001">
    <property type="entry name" value="Helicase_ATP-bd"/>
</dbReference>
<dbReference type="CDD" id="cd18785">
    <property type="entry name" value="SF2_C"/>
    <property type="match status" value="1"/>
</dbReference>
<accession>A0AAW3WV41</accession>
<dbReference type="Gene3D" id="6.10.140.530">
    <property type="match status" value="1"/>
</dbReference>
<dbReference type="InterPro" id="IPR005114">
    <property type="entry name" value="Helicase_assoc"/>
</dbReference>
<comment type="caution">
    <text evidence="2">The sequence shown here is derived from an EMBL/GenBank/DDBJ whole genome shotgun (WGS) entry which is preliminary data.</text>
</comment>
<dbReference type="GO" id="GO:0003677">
    <property type="term" value="F:DNA binding"/>
    <property type="evidence" value="ECO:0007669"/>
    <property type="project" value="InterPro"/>
</dbReference>
<dbReference type="InterPro" id="IPR006935">
    <property type="entry name" value="Helicase/UvrB_N"/>
</dbReference>
<dbReference type="GO" id="GO:0005524">
    <property type="term" value="F:ATP binding"/>
    <property type="evidence" value="ECO:0007669"/>
    <property type="project" value="InterPro"/>
</dbReference>
<dbReference type="PANTHER" id="PTHR47396:SF1">
    <property type="entry name" value="ATP-DEPENDENT HELICASE IRC3-RELATED"/>
    <property type="match status" value="1"/>
</dbReference>
<dbReference type="Proteomes" id="UP000659084">
    <property type="component" value="Unassembled WGS sequence"/>
</dbReference>
<dbReference type="Pfam" id="PF00271">
    <property type="entry name" value="Helicase_C"/>
    <property type="match status" value="1"/>
</dbReference>
<dbReference type="RefSeq" id="WP_179253371.1">
    <property type="nucleotide sequence ID" value="NZ_JACBIV010000020.1"/>
</dbReference>
<name>A0AAW3WV41_SERFO</name>
<gene>
    <name evidence="2" type="ORF">H8J20_20885</name>
</gene>
<feature type="domain" description="Helicase ATP-binding" evidence="1">
    <location>
        <begin position="16"/>
        <end position="178"/>
    </location>
</feature>
<proteinExistence type="predicted"/>
<reference evidence="2" key="1">
    <citation type="submission" date="2020-08" db="EMBL/GenBank/DDBJ databases">
        <title>Food and environmental bacterial isolates.</title>
        <authorList>
            <person name="Richter L."/>
            <person name="Du Plessis E.M."/>
            <person name="Duvenage S."/>
            <person name="Allam M."/>
            <person name="Korsten L."/>
        </authorList>
    </citation>
    <scope>NUCLEOTIDE SEQUENCE</scope>
    <source>
        <strain evidence="2">UPMP2127</strain>
    </source>
</reference>
<evidence type="ECO:0000259" key="1">
    <source>
        <dbReference type="PROSITE" id="PS51192"/>
    </source>
</evidence>
<dbReference type="InterPro" id="IPR001650">
    <property type="entry name" value="Helicase_C-like"/>
</dbReference>
<dbReference type="GO" id="GO:0005829">
    <property type="term" value="C:cytosol"/>
    <property type="evidence" value="ECO:0007669"/>
    <property type="project" value="TreeGrafter"/>
</dbReference>
<organism evidence="2 3">
    <name type="scientific">Serratia fonticola</name>
    <dbReference type="NCBI Taxonomy" id="47917"/>
    <lineage>
        <taxon>Bacteria</taxon>
        <taxon>Pseudomonadati</taxon>
        <taxon>Pseudomonadota</taxon>
        <taxon>Gammaproteobacteria</taxon>
        <taxon>Enterobacterales</taxon>
        <taxon>Yersiniaceae</taxon>
        <taxon>Serratia</taxon>
    </lineage>
</organism>
<dbReference type="SMART" id="SM00487">
    <property type="entry name" value="DEXDc"/>
    <property type="match status" value="1"/>
</dbReference>
<dbReference type="EMBL" id="JACNYO010000026">
    <property type="protein sequence ID" value="MBC3214600.1"/>
    <property type="molecule type" value="Genomic_DNA"/>
</dbReference>
<sequence>MFTPKYFQEKATELAVQELHTADNALVVMCCGSGKTYTGAMIADRLHALVTVIVAPTIMLVDQIADEYRQTTDRRVFQYHSENAIEPEVFLGEHPGKMAMVTTYNSAPVLLTVLAESGMQVDLVIYDEMHRTAGKLSTLFNQTLTGYPNVIKRLGMTATPRHASYNEKDDDTEFFSMDNEELYGKLVYTYQIREAIEDGVISDYKLLVACVTDDEVRSYLKEKTISTSEHKTYAIALTLKRAMEQYGLKKVITYHATIDEASKAATIFSDVLDTPVTHVSSLQGPYTRNAHFAIYKDSDSCVITNARCLNEGMNVPATDATMFCSSKTSPIDIIQCAGRAMRKYPGKDFGYIILPVLSGDNAVEYSDFSAIMQVLNSLSENDELLHRAIKLYSPDSSTPGHTLLPSFFRYTDDSSFDVHKLADLIYLKVYTSFNKTFLDRVEQLKEFISINGHSRVLTANAGSFGIWVKHMRALYARNRLDPEKKRILDEFGFIWDYNQELFYQNLEELRAYLEAGNTVSDASIGPFLQFIKARRAAHRNGTLPAYQEDALNSLGVTFDTFKHNFEANLRLLKTEVNDSGEVPKGSALVDWVKYQRKQYINNELTEEQVSALIQTGLKLDIAGERDRSFFTKLADLAETLRDNRRVTPSMNSFRGVIRRRYKIKTLEQDRLAKIRELEKLYNIQIVEPNQDTPSGT</sequence>
<dbReference type="GO" id="GO:0016787">
    <property type="term" value="F:hydrolase activity"/>
    <property type="evidence" value="ECO:0007669"/>
    <property type="project" value="InterPro"/>
</dbReference>
<dbReference type="PROSITE" id="PS51192">
    <property type="entry name" value="HELICASE_ATP_BIND_1"/>
    <property type="match status" value="1"/>
</dbReference>
<dbReference type="Pfam" id="PF03457">
    <property type="entry name" value="HA"/>
    <property type="match status" value="1"/>
</dbReference>
<dbReference type="Gene3D" id="3.40.50.300">
    <property type="entry name" value="P-loop containing nucleotide triphosphate hydrolases"/>
    <property type="match status" value="2"/>
</dbReference>
<protein>
    <submittedName>
        <fullName evidence="2">Helicase associated domain protein</fullName>
    </submittedName>
</protein>
<dbReference type="InterPro" id="IPR027417">
    <property type="entry name" value="P-loop_NTPase"/>
</dbReference>
<dbReference type="AlphaFoldDB" id="A0AAW3WV41"/>